<dbReference type="KEGG" id="mng:MNEG_7037"/>
<evidence type="ECO:0000313" key="2">
    <source>
        <dbReference type="Proteomes" id="UP000054498"/>
    </source>
</evidence>
<dbReference type="GeneID" id="25739913"/>
<sequence length="248" mass="26856">MMLYSGTNRLYNAPVTRGRGSTGCSVGARPFSGAAAARRSRTCTVRAAEASNPNDFGESVKRIAKKIQGGLPVIGLLSRLASPQGGFDELAYPEFCRSVYDRASPAYFEAVQALEKAHGKPAVHRQLLLVLWMAQLGSGAIPAKDVISGARRVRVSHDVEFEVDRFEGAREAALKKYTMMERPQGRLAEQVEVAVDALAALTLGLPEGKPIPEVDAARIATLVAFVFPEAGDERVRQAVQERPQRSYS</sequence>
<dbReference type="Proteomes" id="UP000054498">
    <property type="component" value="Unassembled WGS sequence"/>
</dbReference>
<gene>
    <name evidence="1" type="ORF">MNEG_7037</name>
</gene>
<accession>A0A0D2MJX1</accession>
<proteinExistence type="predicted"/>
<keyword evidence="2" id="KW-1185">Reference proteome</keyword>
<evidence type="ECO:0000313" key="1">
    <source>
        <dbReference type="EMBL" id="KIZ00922.1"/>
    </source>
</evidence>
<dbReference type="PANTHER" id="PTHR36770">
    <property type="entry name" value="PHOTOSYSTEM I ASSEMBLY FACTOR PSA3, CHLOROPLASTIC"/>
    <property type="match status" value="1"/>
</dbReference>
<dbReference type="RefSeq" id="XP_013899941.1">
    <property type="nucleotide sequence ID" value="XM_014044487.1"/>
</dbReference>
<protein>
    <submittedName>
        <fullName evidence="1">Uncharacterized protein</fullName>
    </submittedName>
</protein>
<dbReference type="STRING" id="145388.A0A0D2MJX1"/>
<dbReference type="PANTHER" id="PTHR36770:SF1">
    <property type="entry name" value="PHOTOSYSTEM I ASSEMBLY FACTOR PSA3, CHLOROPLASTIC"/>
    <property type="match status" value="1"/>
</dbReference>
<dbReference type="InterPro" id="IPR037736">
    <property type="entry name" value="PSA3"/>
</dbReference>
<organism evidence="1 2">
    <name type="scientific">Monoraphidium neglectum</name>
    <dbReference type="NCBI Taxonomy" id="145388"/>
    <lineage>
        <taxon>Eukaryota</taxon>
        <taxon>Viridiplantae</taxon>
        <taxon>Chlorophyta</taxon>
        <taxon>core chlorophytes</taxon>
        <taxon>Chlorophyceae</taxon>
        <taxon>CS clade</taxon>
        <taxon>Sphaeropleales</taxon>
        <taxon>Selenastraceae</taxon>
        <taxon>Monoraphidium</taxon>
    </lineage>
</organism>
<name>A0A0D2MJX1_9CHLO</name>
<dbReference type="AlphaFoldDB" id="A0A0D2MJX1"/>
<dbReference type="OrthoDB" id="2013100at2759"/>
<dbReference type="EMBL" id="KK101429">
    <property type="protein sequence ID" value="KIZ00922.1"/>
    <property type="molecule type" value="Genomic_DNA"/>
</dbReference>
<dbReference type="GO" id="GO:0048564">
    <property type="term" value="P:photosystem I assembly"/>
    <property type="evidence" value="ECO:0007669"/>
    <property type="project" value="InterPro"/>
</dbReference>
<reference evidence="1 2" key="1">
    <citation type="journal article" date="2013" name="BMC Genomics">
        <title>Reconstruction of the lipid metabolism for the microalga Monoraphidium neglectum from its genome sequence reveals characteristics suitable for biofuel production.</title>
        <authorList>
            <person name="Bogen C."/>
            <person name="Al-Dilaimi A."/>
            <person name="Albersmeier A."/>
            <person name="Wichmann J."/>
            <person name="Grundmann M."/>
            <person name="Rupp O."/>
            <person name="Lauersen K.J."/>
            <person name="Blifernez-Klassen O."/>
            <person name="Kalinowski J."/>
            <person name="Goesmann A."/>
            <person name="Mussgnug J.H."/>
            <person name="Kruse O."/>
        </authorList>
    </citation>
    <scope>NUCLEOTIDE SEQUENCE [LARGE SCALE GENOMIC DNA]</scope>
    <source>
        <strain evidence="1 2">SAG 48.87</strain>
    </source>
</reference>